<dbReference type="PANTHER" id="PTHR13800">
    <property type="entry name" value="TRANSIENT RECEPTOR POTENTIAL CATION CHANNEL, SUBFAMILY M, MEMBER 6"/>
    <property type="match status" value="1"/>
</dbReference>
<dbReference type="EMBL" id="FN657762">
    <property type="protein sequence ID" value="CBY43034.1"/>
    <property type="molecule type" value="Genomic_DNA"/>
</dbReference>
<feature type="transmembrane region" description="Helical" evidence="5">
    <location>
        <begin position="327"/>
        <end position="351"/>
    </location>
</feature>
<feature type="transmembrane region" description="Helical" evidence="5">
    <location>
        <begin position="124"/>
        <end position="143"/>
    </location>
</feature>
<dbReference type="Pfam" id="PF25508">
    <property type="entry name" value="TRPM2"/>
    <property type="match status" value="1"/>
</dbReference>
<accession>E4Z5Q6</accession>
<feature type="transmembrane region" description="Helical" evidence="5">
    <location>
        <begin position="363"/>
        <end position="384"/>
    </location>
</feature>
<dbReference type="GO" id="GO:0005261">
    <property type="term" value="F:monoatomic cation channel activity"/>
    <property type="evidence" value="ECO:0007669"/>
    <property type="project" value="TreeGrafter"/>
</dbReference>
<dbReference type="GO" id="GO:0005886">
    <property type="term" value="C:plasma membrane"/>
    <property type="evidence" value="ECO:0007669"/>
    <property type="project" value="TreeGrafter"/>
</dbReference>
<keyword evidence="4 5" id="KW-0472">Membrane</keyword>
<evidence type="ECO:0000256" key="5">
    <source>
        <dbReference type="SAM" id="Phobius"/>
    </source>
</evidence>
<dbReference type="Proteomes" id="UP000011014">
    <property type="component" value="Unassembled WGS sequence"/>
</dbReference>
<evidence type="ECO:0000313" key="7">
    <source>
        <dbReference type="EMBL" id="CBY43034.1"/>
    </source>
</evidence>
<feature type="non-terminal residue" evidence="7">
    <location>
        <position position="1"/>
    </location>
</feature>
<dbReference type="PANTHER" id="PTHR13800:SF1">
    <property type="entry name" value="TRANSIENT RECEPTOR POTENTIAL CATION CHANNEL TRPM"/>
    <property type="match status" value="1"/>
</dbReference>
<feature type="domain" description="TRPM-like" evidence="6">
    <location>
        <begin position="3"/>
        <end position="61"/>
    </location>
</feature>
<keyword evidence="2 5" id="KW-0812">Transmembrane</keyword>
<dbReference type="AlphaFoldDB" id="E4Z5Q6"/>
<evidence type="ECO:0000256" key="4">
    <source>
        <dbReference type="ARBA" id="ARBA00023136"/>
    </source>
</evidence>
<feature type="transmembrane region" description="Helical" evidence="5">
    <location>
        <begin position="208"/>
        <end position="232"/>
    </location>
</feature>
<evidence type="ECO:0000256" key="1">
    <source>
        <dbReference type="ARBA" id="ARBA00004141"/>
    </source>
</evidence>
<name>E4Z5Q6_OIKDI</name>
<keyword evidence="3 5" id="KW-1133">Transmembrane helix</keyword>
<feature type="transmembrane region" description="Helical" evidence="5">
    <location>
        <begin position="87"/>
        <end position="104"/>
    </location>
</feature>
<evidence type="ECO:0000256" key="2">
    <source>
        <dbReference type="ARBA" id="ARBA00022692"/>
    </source>
</evidence>
<dbReference type="InterPro" id="IPR050927">
    <property type="entry name" value="TRPM"/>
</dbReference>
<protein>
    <recommendedName>
        <fullName evidence="6">TRPM-like domain-containing protein</fullName>
    </recommendedName>
</protein>
<gene>
    <name evidence="7" type="ORF">GSOID_T00026778001</name>
</gene>
<evidence type="ECO:0000256" key="3">
    <source>
        <dbReference type="ARBA" id="ARBA00022989"/>
    </source>
</evidence>
<sequence length="403" mass="47019">REELENLGKLCESDGIKLLERCSSVNIRRTEELCIRELPHWGNRSCLELAISGDSQNFVAHSTIQMFLKSVWFGSVRNRSDITVANYLSYAFPMLSPLLLSDFFSENDSYCLRFVKFMHLPSTIFVYSGIFYLLYLFYFAIVISMKFCKLPVIEEIILWIWTTALIAEWARKSFYSHRISINRNSILRDVQRTVSQWTSQDTWTFIEFLSYVMFGIGFILRLSIISSTLNIWGVGETTNSSSAATSTWDIISNKYLNELLWNHDDKNCPIYFDVEISFAKGLSIFYEQNVNMRLSQYFYCFSFILSVIRTLELCTVSKHLGSKVKTLFGVLADLFFFLIILSFFMVAYGVSVQSIIYTNEWRYYDLFFGIFVRPFFSMFGELFLGEVTSYQYSGLENIYSTQL</sequence>
<organism evidence="7">
    <name type="scientific">Oikopleura dioica</name>
    <name type="common">Tunicate</name>
    <dbReference type="NCBI Taxonomy" id="34765"/>
    <lineage>
        <taxon>Eukaryota</taxon>
        <taxon>Metazoa</taxon>
        <taxon>Chordata</taxon>
        <taxon>Tunicata</taxon>
        <taxon>Appendicularia</taxon>
        <taxon>Copelata</taxon>
        <taxon>Oikopleuridae</taxon>
        <taxon>Oikopleura</taxon>
    </lineage>
</organism>
<dbReference type="GO" id="GO:0030001">
    <property type="term" value="P:metal ion transport"/>
    <property type="evidence" value="ECO:0007669"/>
    <property type="project" value="TreeGrafter"/>
</dbReference>
<feature type="transmembrane region" description="Helical" evidence="5">
    <location>
        <begin position="296"/>
        <end position="315"/>
    </location>
</feature>
<comment type="subcellular location">
    <subcellularLocation>
        <location evidence="1">Membrane</location>
        <topology evidence="1">Multi-pass membrane protein</topology>
    </subcellularLocation>
</comment>
<dbReference type="InterPro" id="IPR057366">
    <property type="entry name" value="TRPM-like"/>
</dbReference>
<reference evidence="7" key="1">
    <citation type="journal article" date="2010" name="Science">
        <title>Plasticity of animal genome architecture unmasked by rapid evolution of a pelagic tunicate.</title>
        <authorList>
            <person name="Denoeud F."/>
            <person name="Henriet S."/>
            <person name="Mungpakdee S."/>
            <person name="Aury J.M."/>
            <person name="Da Silva C."/>
            <person name="Brinkmann H."/>
            <person name="Mikhaleva J."/>
            <person name="Olsen L.C."/>
            <person name="Jubin C."/>
            <person name="Canestro C."/>
            <person name="Bouquet J.M."/>
            <person name="Danks G."/>
            <person name="Poulain J."/>
            <person name="Campsteijn C."/>
            <person name="Adamski M."/>
            <person name="Cross I."/>
            <person name="Yadetie F."/>
            <person name="Muffato M."/>
            <person name="Louis A."/>
            <person name="Butcher S."/>
            <person name="Tsagkogeorga G."/>
            <person name="Konrad A."/>
            <person name="Singh S."/>
            <person name="Jensen M.F."/>
            <person name="Cong E.H."/>
            <person name="Eikeseth-Otteraa H."/>
            <person name="Noel B."/>
            <person name="Anthouard V."/>
            <person name="Porcel B.M."/>
            <person name="Kachouri-Lafond R."/>
            <person name="Nishino A."/>
            <person name="Ugolini M."/>
            <person name="Chourrout P."/>
            <person name="Nishida H."/>
            <person name="Aasland R."/>
            <person name="Huzurbazar S."/>
            <person name="Westhof E."/>
            <person name="Delsuc F."/>
            <person name="Lehrach H."/>
            <person name="Reinhardt R."/>
            <person name="Weissenbach J."/>
            <person name="Roy S.W."/>
            <person name="Artiguenave F."/>
            <person name="Postlethwait J.H."/>
            <person name="Manak J.R."/>
            <person name="Thompson E.M."/>
            <person name="Jaillon O."/>
            <person name="Du Pasquier L."/>
            <person name="Boudinot P."/>
            <person name="Liberles D.A."/>
            <person name="Volff J.N."/>
            <person name="Philippe H."/>
            <person name="Lenhard B."/>
            <person name="Roest Crollius H."/>
            <person name="Wincker P."/>
            <person name="Chourrout D."/>
        </authorList>
    </citation>
    <scope>NUCLEOTIDE SEQUENCE [LARGE SCALE GENOMIC DNA]</scope>
</reference>
<proteinExistence type="predicted"/>
<evidence type="ECO:0000259" key="6">
    <source>
        <dbReference type="Pfam" id="PF25508"/>
    </source>
</evidence>